<dbReference type="PANTHER" id="PTHR36849:SF1">
    <property type="entry name" value="CYTOPLASMIC PROTEIN"/>
    <property type="match status" value="1"/>
</dbReference>
<protein>
    <submittedName>
        <fullName evidence="1">Putative DUF488 domain protein</fullName>
    </submittedName>
</protein>
<dbReference type="EMBL" id="CP012543">
    <property type="protein sequence ID" value="QCD47569.1"/>
    <property type="molecule type" value="Genomic_DNA"/>
</dbReference>
<organism evidence="1 2">
    <name type="scientific">Campylobacter rectus</name>
    <name type="common">Wolinella recta</name>
    <dbReference type="NCBI Taxonomy" id="203"/>
    <lineage>
        <taxon>Bacteria</taxon>
        <taxon>Pseudomonadati</taxon>
        <taxon>Campylobacterota</taxon>
        <taxon>Epsilonproteobacteria</taxon>
        <taxon>Campylobacterales</taxon>
        <taxon>Campylobacteraceae</taxon>
        <taxon>Campylobacter</taxon>
    </lineage>
</organism>
<name>A0A6G5QPL6_CAMRE</name>
<reference evidence="1 2" key="1">
    <citation type="submission" date="2016-07" db="EMBL/GenBank/DDBJ databases">
        <title>Comparative genomics of the Campylobacter concisus group.</title>
        <authorList>
            <person name="Miller W.G."/>
            <person name="Yee E."/>
            <person name="Chapman M.H."/>
            <person name="Huynh S."/>
            <person name="Bono J.L."/>
            <person name="On S.L.W."/>
            <person name="StLeger J."/>
            <person name="Foster G."/>
            <person name="Parker C.T."/>
        </authorList>
    </citation>
    <scope>NUCLEOTIDE SEQUENCE [LARGE SCALE GENOMIC DNA]</scope>
    <source>
        <strain evidence="1 2">ATCC 33238</strain>
    </source>
</reference>
<evidence type="ECO:0000313" key="2">
    <source>
        <dbReference type="Proteomes" id="UP000502377"/>
    </source>
</evidence>
<dbReference type="KEGG" id="crx:CRECT_1963"/>
<evidence type="ECO:0000313" key="1">
    <source>
        <dbReference type="EMBL" id="QCD47569.1"/>
    </source>
</evidence>
<dbReference type="RefSeq" id="WP_002943782.1">
    <property type="nucleotide sequence ID" value="NZ_CP012543.1"/>
</dbReference>
<gene>
    <name evidence="1" type="ORF">CRECT_1963</name>
</gene>
<proteinExistence type="predicted"/>
<dbReference type="PANTHER" id="PTHR36849">
    <property type="entry name" value="CYTOPLASMIC PROTEIN-RELATED"/>
    <property type="match status" value="1"/>
</dbReference>
<dbReference type="Pfam" id="PF22752">
    <property type="entry name" value="DUF488-N3i"/>
    <property type="match status" value="1"/>
</dbReference>
<sequence length="124" mass="14441">MFQAFRIYDFIKDDENSDFYGVFVDRLYPRGIKKEVFSSFLWLKAVTPSSELRAWFHENRETGFEEFKLKFMAELTNKEALVGLNELKSLEKTYGKIALLTATKDINFSHVTVILEALEASNQI</sequence>
<dbReference type="AlphaFoldDB" id="A0A6G5QPL6"/>
<accession>A0A6G5QPL6</accession>
<dbReference type="InterPro" id="IPR052552">
    <property type="entry name" value="YeaO-like"/>
</dbReference>
<dbReference type="Proteomes" id="UP000502377">
    <property type="component" value="Chromosome"/>
</dbReference>